<dbReference type="Pfam" id="PF13559">
    <property type="entry name" value="DUF4129"/>
    <property type="match status" value="1"/>
</dbReference>
<evidence type="ECO:0000313" key="4">
    <source>
        <dbReference type="EMBL" id="GEP57056.1"/>
    </source>
</evidence>
<evidence type="ECO:0000259" key="3">
    <source>
        <dbReference type="Pfam" id="PF13559"/>
    </source>
</evidence>
<evidence type="ECO:0000256" key="1">
    <source>
        <dbReference type="SAM" id="Phobius"/>
    </source>
</evidence>
<sequence>MRGVTRWVAFGLVALLAMLTTPRAIMAAPSPTDAAAVREQVGKVYDWAGYQRELPDAPVRPAPREFEPISLDLRSIVNALLIGGLLVVLIVAVMWLRTGGWAWPTASNAARPEEAAASGAQRDHLKARLDDADRSAVSGDWSSAIHVLLLTSIDLLRRRVGQEVPVAMTGRELVGRAQVPERAREDFAALVAAVELCHFGGRPADRPLYERCRGHYERLWGMPPEATA</sequence>
<proteinExistence type="predicted"/>
<evidence type="ECO:0000313" key="5">
    <source>
        <dbReference type="Proteomes" id="UP000321058"/>
    </source>
</evidence>
<protein>
    <recommendedName>
        <fullName evidence="3">Protein-glutamine gamma-glutamyltransferase-like C-terminal domain-containing protein</fullName>
    </recommendedName>
</protein>
<name>A0A512NDN3_9HYPH</name>
<dbReference type="Proteomes" id="UP000321058">
    <property type="component" value="Unassembled WGS sequence"/>
</dbReference>
<accession>A0A512NDN3</accession>
<dbReference type="EMBL" id="BKAJ01000074">
    <property type="protein sequence ID" value="GEP57056.1"/>
    <property type="molecule type" value="Genomic_DNA"/>
</dbReference>
<organism evidence="4 5">
    <name type="scientific">Reyranella soli</name>
    <dbReference type="NCBI Taxonomy" id="1230389"/>
    <lineage>
        <taxon>Bacteria</taxon>
        <taxon>Pseudomonadati</taxon>
        <taxon>Pseudomonadota</taxon>
        <taxon>Alphaproteobacteria</taxon>
        <taxon>Hyphomicrobiales</taxon>
        <taxon>Reyranellaceae</taxon>
        <taxon>Reyranella</taxon>
    </lineage>
</organism>
<evidence type="ECO:0000256" key="2">
    <source>
        <dbReference type="SAM" id="SignalP"/>
    </source>
</evidence>
<feature type="signal peptide" evidence="2">
    <location>
        <begin position="1"/>
        <end position="27"/>
    </location>
</feature>
<dbReference type="OrthoDB" id="8478645at2"/>
<keyword evidence="1" id="KW-1133">Transmembrane helix</keyword>
<keyword evidence="1" id="KW-0472">Membrane</keyword>
<dbReference type="RefSeq" id="WP_147151432.1">
    <property type="nucleotide sequence ID" value="NZ_BKAJ01000074.1"/>
</dbReference>
<feature type="transmembrane region" description="Helical" evidence="1">
    <location>
        <begin position="76"/>
        <end position="96"/>
    </location>
</feature>
<reference evidence="4 5" key="1">
    <citation type="submission" date="2019-07" db="EMBL/GenBank/DDBJ databases">
        <title>Whole genome shotgun sequence of Reyranella soli NBRC 108950.</title>
        <authorList>
            <person name="Hosoyama A."/>
            <person name="Uohara A."/>
            <person name="Ohji S."/>
            <person name="Ichikawa N."/>
        </authorList>
    </citation>
    <scope>NUCLEOTIDE SEQUENCE [LARGE SCALE GENOMIC DNA]</scope>
    <source>
        <strain evidence="4 5">NBRC 108950</strain>
    </source>
</reference>
<gene>
    <name evidence="4" type="ORF">RSO01_42220</name>
</gene>
<comment type="caution">
    <text evidence="4">The sequence shown here is derived from an EMBL/GenBank/DDBJ whole genome shotgun (WGS) entry which is preliminary data.</text>
</comment>
<keyword evidence="1" id="KW-0812">Transmembrane</keyword>
<keyword evidence="5" id="KW-1185">Reference proteome</keyword>
<feature type="domain" description="Protein-glutamine gamma-glutamyltransferase-like C-terminal" evidence="3">
    <location>
        <begin position="154"/>
        <end position="216"/>
    </location>
</feature>
<dbReference type="InterPro" id="IPR025403">
    <property type="entry name" value="TgpA-like_C"/>
</dbReference>
<feature type="chain" id="PRO_5022130207" description="Protein-glutamine gamma-glutamyltransferase-like C-terminal domain-containing protein" evidence="2">
    <location>
        <begin position="28"/>
        <end position="228"/>
    </location>
</feature>
<dbReference type="AlphaFoldDB" id="A0A512NDN3"/>
<keyword evidence="2" id="KW-0732">Signal</keyword>